<evidence type="ECO:0000256" key="1">
    <source>
        <dbReference type="SAM" id="MobiDB-lite"/>
    </source>
</evidence>
<reference evidence="2" key="2">
    <citation type="submission" date="2020-09" db="EMBL/GenBank/DDBJ databases">
        <authorList>
            <person name="Sun Q."/>
            <person name="Ohkuma M."/>
        </authorList>
    </citation>
    <scope>NUCLEOTIDE SEQUENCE</scope>
    <source>
        <strain evidence="2">JCM 4386</strain>
    </source>
</reference>
<organism evidence="2 3">
    <name type="scientific">Streptomyces humidus</name>
    <dbReference type="NCBI Taxonomy" id="52259"/>
    <lineage>
        <taxon>Bacteria</taxon>
        <taxon>Bacillati</taxon>
        <taxon>Actinomycetota</taxon>
        <taxon>Actinomycetes</taxon>
        <taxon>Kitasatosporales</taxon>
        <taxon>Streptomycetaceae</taxon>
        <taxon>Streptomyces</taxon>
    </lineage>
</organism>
<accession>A0A918L2X8</accession>
<feature type="region of interest" description="Disordered" evidence="1">
    <location>
        <begin position="35"/>
        <end position="54"/>
    </location>
</feature>
<comment type="caution">
    <text evidence="2">The sequence shown here is derived from an EMBL/GenBank/DDBJ whole genome shotgun (WGS) entry which is preliminary data.</text>
</comment>
<reference evidence="2" key="1">
    <citation type="journal article" date="2014" name="Int. J. Syst. Evol. Microbiol.">
        <title>Complete genome sequence of Corynebacterium casei LMG S-19264T (=DSM 44701T), isolated from a smear-ripened cheese.</title>
        <authorList>
            <consortium name="US DOE Joint Genome Institute (JGI-PGF)"/>
            <person name="Walter F."/>
            <person name="Albersmeier A."/>
            <person name="Kalinowski J."/>
            <person name="Ruckert C."/>
        </authorList>
    </citation>
    <scope>NUCLEOTIDE SEQUENCE</scope>
    <source>
        <strain evidence="2">JCM 4386</strain>
    </source>
</reference>
<dbReference type="RefSeq" id="WP_190149117.1">
    <property type="nucleotide sequence ID" value="NZ_BMTL01000008.1"/>
</dbReference>
<proteinExistence type="predicted"/>
<dbReference type="EMBL" id="BMTL01000008">
    <property type="protein sequence ID" value="GGR83345.1"/>
    <property type="molecule type" value="Genomic_DNA"/>
</dbReference>
<sequence>MGVYLVSVDARDWLGQHEGGHGKTAAALNEELRRRGQPPYLPGEPSGSGSGWFEEKMSPSMEGFAALCRARLTRAEEETLCGWTVLVPLFLDREIELPIGTAYADETLVAGAPQVLAIAERLAAVLGLPLDVIPATGNLALTQWFLDGEGREVAAARPGPWAEDLDTAFYAAVYLRAAQYSLRHGCPMAYS</sequence>
<evidence type="ECO:0000313" key="2">
    <source>
        <dbReference type="EMBL" id="GGR83345.1"/>
    </source>
</evidence>
<dbReference type="AlphaFoldDB" id="A0A918L2X8"/>
<evidence type="ECO:0000313" key="3">
    <source>
        <dbReference type="Proteomes" id="UP000606194"/>
    </source>
</evidence>
<keyword evidence="3" id="KW-1185">Reference proteome</keyword>
<dbReference type="Proteomes" id="UP000606194">
    <property type="component" value="Unassembled WGS sequence"/>
</dbReference>
<name>A0A918L2X8_9ACTN</name>
<gene>
    <name evidence="2" type="ORF">GCM10010269_23110</name>
</gene>
<protein>
    <submittedName>
        <fullName evidence="2">Uncharacterized protein</fullName>
    </submittedName>
</protein>